<dbReference type="Gene3D" id="3.90.226.10">
    <property type="entry name" value="2-enoyl-CoA Hydratase, Chain A, domain 1"/>
    <property type="match status" value="1"/>
</dbReference>
<dbReference type="PANTHER" id="PTHR37049:SF5">
    <property type="entry name" value="TAIL SPECIFIC PROTEASE DOMAIN-CONTAINING PROTEIN"/>
    <property type="match status" value="1"/>
</dbReference>
<evidence type="ECO:0000313" key="3">
    <source>
        <dbReference type="EMBL" id="KAL2049942.1"/>
    </source>
</evidence>
<dbReference type="Proteomes" id="UP001590951">
    <property type="component" value="Unassembled WGS sequence"/>
</dbReference>
<dbReference type="InterPro" id="IPR029045">
    <property type="entry name" value="ClpP/crotonase-like_dom_sf"/>
</dbReference>
<dbReference type="EMBL" id="JBHFEH010000055">
    <property type="protein sequence ID" value="KAL2049942.1"/>
    <property type="molecule type" value="Genomic_DNA"/>
</dbReference>
<evidence type="ECO:0000256" key="1">
    <source>
        <dbReference type="SAM" id="MobiDB-lite"/>
    </source>
</evidence>
<dbReference type="PANTHER" id="PTHR37049">
    <property type="entry name" value="PEPTIDASE S41 FAMILY PROTEIN"/>
    <property type="match status" value="1"/>
</dbReference>
<evidence type="ECO:0000259" key="2">
    <source>
        <dbReference type="Pfam" id="PF23658"/>
    </source>
</evidence>
<reference evidence="3 4" key="1">
    <citation type="submission" date="2024-09" db="EMBL/GenBank/DDBJ databases">
        <title>Rethinking Asexuality: The Enigmatic Case of Functional Sexual Genes in Lepraria (Stereocaulaceae).</title>
        <authorList>
            <person name="Doellman M."/>
            <person name="Sun Y."/>
            <person name="Barcenas-Pena A."/>
            <person name="Lumbsch H.T."/>
            <person name="Grewe F."/>
        </authorList>
    </citation>
    <scope>NUCLEOTIDE SEQUENCE [LARGE SCALE GENOMIC DNA]</scope>
    <source>
        <strain evidence="3 4">Grewe 0041</strain>
    </source>
</reference>
<comment type="caution">
    <text evidence="3">The sequence shown here is derived from an EMBL/GenBank/DDBJ whole genome shotgun (WGS) entry which is preliminary data.</text>
</comment>
<feature type="region of interest" description="Disordered" evidence="1">
    <location>
        <begin position="726"/>
        <end position="745"/>
    </location>
</feature>
<keyword evidence="4" id="KW-1185">Reference proteome</keyword>
<accession>A0ABR4AW93</accession>
<feature type="region of interest" description="Disordered" evidence="1">
    <location>
        <begin position="759"/>
        <end position="793"/>
    </location>
</feature>
<dbReference type="InterPro" id="IPR056186">
    <property type="entry name" value="PDZ_CPAF-rel"/>
</dbReference>
<evidence type="ECO:0000313" key="4">
    <source>
        <dbReference type="Proteomes" id="UP001590951"/>
    </source>
</evidence>
<feature type="domain" description="CPAF-like PDZ" evidence="2">
    <location>
        <begin position="165"/>
        <end position="286"/>
    </location>
</feature>
<sequence>MVLPLFSSSLAPMLFVVYPYLLASSLLAFIINPVEAIPRRILPRQNSTDQPCARIFNSDYELFTAKLAYDCLTSAPFNATVALQFLDYYNDTLQFQSTLELLKSPPPSYQQPSVDVPASLASIKQRVQAGAFQNEYEFEIAVQEVVYATHDDHITLSAGILSAFTFGSPLRIVSASPDGIALPKIYIPDDLLEAIDQNVDWVPSAVSSINGNDTIEFLMQFAAINGQGNIEPHGDWNQLMSSPAGDVQGIYSAFEGSSIFYPGENITFNFENGSTTGSLPWLAIYSELVIDSPPSLNSGVDLYNYFVLGIAPSDTAAAASSTSLSAAAATSAAAASTTDAAATTIDASATPSFWDLGYPSPTFPPFPTNPVVAQPDLGDVNGGIVTGYFLNDGVTAVLSIPSFDVTAEAVKTFSSTIGQFLNQSTAAGLTRFIIDLQRNDGGSDLLATDAFRQFFPSIDPFSGSRLRAHPTADALGNTFTTYYTTQSIDDDVLFGELSADAWVATVYLNAATGQNFTSWPEFFGPHPYSNDFFTTTQRNNLSSIIFDENATGDVETDGIVIYGFGNRSATSPQPYPAEQIIILTDAFCSSACATFVELMHHQAGVRTVVAGGRPELGPMQAVGGTRGAESYDTVALDDDIEFAEVVNTSVADVLPDRSAGNYLNYASFNLKDAVRKGEDLPLQFNYEAATCRIFYTTHTVYNYLNLWNYVVDAIWRNPSLCISGSANGTSTDGNTNTTGPAINDKAIVAGPDSNIPDLILSGLQSGPQSDPTSRRSKRDTTPPPTPTIPDGLTLHHVNDDGLIDVSDCSACSSRKGFTCAAVPSCSLGKITSTQKCVRSCSKSFNPCNKNTQSCFFSGATGFCFDNRDATVVKQCKSPTRNVQAQQTRAVGGGNFALPYARKASKFRGGLIGG</sequence>
<name>A0ABR4AW93_9LECA</name>
<proteinExistence type="predicted"/>
<feature type="compositionally biased region" description="Low complexity" evidence="1">
    <location>
        <begin position="726"/>
        <end position="739"/>
    </location>
</feature>
<protein>
    <recommendedName>
        <fullName evidence="2">CPAF-like PDZ domain-containing protein</fullName>
    </recommendedName>
</protein>
<dbReference type="Pfam" id="PF23658">
    <property type="entry name" value="PDZ_CPAF_rel"/>
    <property type="match status" value="1"/>
</dbReference>
<gene>
    <name evidence="3" type="ORF">ABVK25_009809</name>
</gene>
<dbReference type="SUPFAM" id="SSF52096">
    <property type="entry name" value="ClpP/crotonase"/>
    <property type="match status" value="1"/>
</dbReference>
<organism evidence="3 4">
    <name type="scientific">Lepraria finkii</name>
    <dbReference type="NCBI Taxonomy" id="1340010"/>
    <lineage>
        <taxon>Eukaryota</taxon>
        <taxon>Fungi</taxon>
        <taxon>Dikarya</taxon>
        <taxon>Ascomycota</taxon>
        <taxon>Pezizomycotina</taxon>
        <taxon>Lecanoromycetes</taxon>
        <taxon>OSLEUM clade</taxon>
        <taxon>Lecanoromycetidae</taxon>
        <taxon>Lecanorales</taxon>
        <taxon>Lecanorineae</taxon>
        <taxon>Stereocaulaceae</taxon>
        <taxon>Lepraria</taxon>
    </lineage>
</organism>
<dbReference type="InterPro" id="IPR052766">
    <property type="entry name" value="S41A_metabolite_peptidase"/>
</dbReference>